<organism evidence="10 11">
    <name type="scientific">Novispirillum itersonii</name>
    <name type="common">Aquaspirillum itersonii</name>
    <dbReference type="NCBI Taxonomy" id="189"/>
    <lineage>
        <taxon>Bacteria</taxon>
        <taxon>Pseudomonadati</taxon>
        <taxon>Pseudomonadota</taxon>
        <taxon>Alphaproteobacteria</taxon>
        <taxon>Rhodospirillales</taxon>
        <taxon>Novispirillaceae</taxon>
        <taxon>Novispirillum</taxon>
    </lineage>
</organism>
<keyword evidence="5 9" id="KW-0812">Transmembrane</keyword>
<accession>A0A7W9ZDB3</accession>
<evidence type="ECO:0000313" key="11">
    <source>
        <dbReference type="Proteomes" id="UP000544872"/>
    </source>
</evidence>
<name>A0A7W9ZDB3_NOVIT</name>
<sequence>MEEAQILDVARDSIMVMIIISAPILIIGLVIGVAVSLFQALTSIQEATLVFVPKMLITFASIVLLLPFMLRHLTDFTRQIMDTIIGLP</sequence>
<feature type="transmembrane region" description="Helical" evidence="9">
    <location>
        <begin position="14"/>
        <end position="38"/>
    </location>
</feature>
<evidence type="ECO:0000256" key="7">
    <source>
        <dbReference type="ARBA" id="ARBA00023136"/>
    </source>
</evidence>
<dbReference type="GO" id="GO:0009425">
    <property type="term" value="C:bacterial-type flagellum basal body"/>
    <property type="evidence" value="ECO:0007669"/>
    <property type="project" value="UniProtKB-SubCell"/>
</dbReference>
<dbReference type="PANTHER" id="PTHR34040:SF2">
    <property type="entry name" value="FLAGELLAR BIOSYNTHETIC PROTEIN FLIQ"/>
    <property type="match status" value="1"/>
</dbReference>
<evidence type="ECO:0000256" key="3">
    <source>
        <dbReference type="ARBA" id="ARBA00021718"/>
    </source>
</evidence>
<proteinExistence type="inferred from homology"/>
<dbReference type="EMBL" id="JACIIX010000002">
    <property type="protein sequence ID" value="MBB6209411.1"/>
    <property type="molecule type" value="Genomic_DNA"/>
</dbReference>
<evidence type="ECO:0000256" key="5">
    <source>
        <dbReference type="ARBA" id="ARBA00022692"/>
    </source>
</evidence>
<feature type="transmembrane region" description="Helical" evidence="9">
    <location>
        <begin position="50"/>
        <end position="70"/>
    </location>
</feature>
<dbReference type="RefSeq" id="WP_184261669.1">
    <property type="nucleotide sequence ID" value="NZ_JACIIX010000002.1"/>
</dbReference>
<evidence type="ECO:0000256" key="1">
    <source>
        <dbReference type="ARBA" id="ARBA00004651"/>
    </source>
</evidence>
<evidence type="ECO:0000256" key="9">
    <source>
        <dbReference type="RuleBase" id="RU364090"/>
    </source>
</evidence>
<dbReference type="GO" id="GO:0009306">
    <property type="term" value="P:protein secretion"/>
    <property type="evidence" value="ECO:0007669"/>
    <property type="project" value="InterPro"/>
</dbReference>
<keyword evidence="8 9" id="KW-0975">Bacterial flagellum</keyword>
<evidence type="ECO:0000256" key="6">
    <source>
        <dbReference type="ARBA" id="ARBA00022989"/>
    </source>
</evidence>
<protein>
    <recommendedName>
        <fullName evidence="3 9">Flagellar biosynthetic protein FliQ</fullName>
    </recommendedName>
</protein>
<dbReference type="GO" id="GO:0044780">
    <property type="term" value="P:bacterial-type flagellum assembly"/>
    <property type="evidence" value="ECO:0007669"/>
    <property type="project" value="InterPro"/>
</dbReference>
<dbReference type="PRINTS" id="PR00952">
    <property type="entry name" value="TYPE3IMQPROT"/>
</dbReference>
<keyword evidence="6 9" id="KW-1133">Transmembrane helix</keyword>
<comment type="function">
    <text evidence="9">Role in flagellar biosynthesis.</text>
</comment>
<keyword evidence="10" id="KW-0966">Cell projection</keyword>
<comment type="caution">
    <text evidence="10">The sequence shown here is derived from an EMBL/GenBank/DDBJ whole genome shotgun (WGS) entry which is preliminary data.</text>
</comment>
<comment type="subcellular location">
    <subcellularLocation>
        <location evidence="1 9">Cell membrane</location>
        <topology evidence="1">Multi-pass membrane protein</topology>
    </subcellularLocation>
    <subcellularLocation>
        <location evidence="9">Bacterial flagellum basal body</location>
    </subcellularLocation>
</comment>
<evidence type="ECO:0000256" key="8">
    <source>
        <dbReference type="ARBA" id="ARBA00023143"/>
    </source>
</evidence>
<reference evidence="10 11" key="1">
    <citation type="submission" date="2020-08" db="EMBL/GenBank/DDBJ databases">
        <title>Genomic Encyclopedia of Type Strains, Phase IV (KMG-IV): sequencing the most valuable type-strain genomes for metagenomic binning, comparative biology and taxonomic classification.</title>
        <authorList>
            <person name="Goeker M."/>
        </authorList>
    </citation>
    <scope>NUCLEOTIDE SEQUENCE [LARGE SCALE GENOMIC DNA]</scope>
    <source>
        <strain evidence="10 11">DSM 11590</strain>
    </source>
</reference>
<keyword evidence="7 9" id="KW-0472">Membrane</keyword>
<dbReference type="NCBIfam" id="TIGR01402">
    <property type="entry name" value="fliQ"/>
    <property type="match status" value="1"/>
</dbReference>
<dbReference type="Proteomes" id="UP000544872">
    <property type="component" value="Unassembled WGS sequence"/>
</dbReference>
<keyword evidence="11" id="KW-1185">Reference proteome</keyword>
<dbReference type="Pfam" id="PF01313">
    <property type="entry name" value="Bac_export_3"/>
    <property type="match status" value="1"/>
</dbReference>
<keyword evidence="4 9" id="KW-1003">Cell membrane</keyword>
<dbReference type="PANTHER" id="PTHR34040">
    <property type="entry name" value="FLAGELLAR BIOSYNTHETIC PROTEIN FLIQ"/>
    <property type="match status" value="1"/>
</dbReference>
<keyword evidence="10" id="KW-0282">Flagellum</keyword>
<evidence type="ECO:0000313" key="10">
    <source>
        <dbReference type="EMBL" id="MBB6209411.1"/>
    </source>
</evidence>
<evidence type="ECO:0000256" key="4">
    <source>
        <dbReference type="ARBA" id="ARBA00022475"/>
    </source>
</evidence>
<comment type="similarity">
    <text evidence="2 9">Belongs to the FliQ/MopD/SpaQ family.</text>
</comment>
<evidence type="ECO:0000256" key="2">
    <source>
        <dbReference type="ARBA" id="ARBA00006156"/>
    </source>
</evidence>
<dbReference type="AlphaFoldDB" id="A0A7W9ZDB3"/>
<keyword evidence="10" id="KW-0969">Cilium</keyword>
<dbReference type="PIRSF" id="PIRSF004669">
    <property type="entry name" value="FliQ"/>
    <property type="match status" value="1"/>
</dbReference>
<gene>
    <name evidence="9" type="primary">fliQ</name>
    <name evidence="10" type="ORF">FHS48_000813</name>
</gene>
<dbReference type="InterPro" id="IPR006305">
    <property type="entry name" value="FliQ"/>
</dbReference>
<dbReference type="GO" id="GO:0005886">
    <property type="term" value="C:plasma membrane"/>
    <property type="evidence" value="ECO:0007669"/>
    <property type="project" value="UniProtKB-SubCell"/>
</dbReference>
<dbReference type="InterPro" id="IPR002191">
    <property type="entry name" value="Bac_export_3"/>
</dbReference>